<dbReference type="Pfam" id="PF05699">
    <property type="entry name" value="Dimer_Tnp_hAT"/>
    <property type="match status" value="1"/>
</dbReference>
<dbReference type="OrthoDB" id="3270175at2759"/>
<dbReference type="SUPFAM" id="SSF53098">
    <property type="entry name" value="Ribonuclease H-like"/>
    <property type="match status" value="1"/>
</dbReference>
<dbReference type="PANTHER" id="PTHR23272">
    <property type="entry name" value="BED FINGER-RELATED"/>
    <property type="match status" value="1"/>
</dbReference>
<dbReference type="Proteomes" id="UP000027265">
    <property type="component" value="Unassembled WGS sequence"/>
</dbReference>
<sequence length="289" mass="32836">MLQMWKAVDRFTSLADGADEVPVLVRKNYSDFTLTRDDWSCLVLMHEVLREPAQAHQTFLSASHATLWRAIPILEYLQETWETMAKANLTLMFFVLNPSYKLAYFEDKWDDEWLSVGRVKLEAEFKKYYKLHATSSTPASGKDAGPTPQPVPSASYGKSWMMSTVLARRQLECNKYDPQQELKEYLDSPLVVDLEDDGLIRWWGHHAAQYPILSKMAQDYLAIQGSAVSAECTFSSGAITGTCCRNWLRPDIFEALQLLKSAYRNGQVLPSEPGIDVATYLELDTTDDV</sequence>
<gene>
    <name evidence="2" type="ORF">JAAARDRAFT_192860</name>
</gene>
<evidence type="ECO:0000259" key="1">
    <source>
        <dbReference type="Pfam" id="PF05699"/>
    </source>
</evidence>
<proteinExistence type="predicted"/>
<dbReference type="PANTHER" id="PTHR23272:SF104">
    <property type="entry name" value="HAT FAMILY DIMERISATION DOMAIN CONTAINING PROTEIN, EXPRESSED"/>
    <property type="match status" value="1"/>
</dbReference>
<name>A0A067Q9U8_9AGAM</name>
<dbReference type="AlphaFoldDB" id="A0A067Q9U8"/>
<dbReference type="GO" id="GO:0046983">
    <property type="term" value="F:protein dimerization activity"/>
    <property type="evidence" value="ECO:0007669"/>
    <property type="project" value="InterPro"/>
</dbReference>
<organism evidence="2 3">
    <name type="scientific">Jaapia argillacea MUCL 33604</name>
    <dbReference type="NCBI Taxonomy" id="933084"/>
    <lineage>
        <taxon>Eukaryota</taxon>
        <taxon>Fungi</taxon>
        <taxon>Dikarya</taxon>
        <taxon>Basidiomycota</taxon>
        <taxon>Agaricomycotina</taxon>
        <taxon>Agaricomycetes</taxon>
        <taxon>Agaricomycetidae</taxon>
        <taxon>Jaapiales</taxon>
        <taxon>Jaapiaceae</taxon>
        <taxon>Jaapia</taxon>
    </lineage>
</organism>
<keyword evidence="3" id="KW-1185">Reference proteome</keyword>
<feature type="domain" description="HAT C-terminal dimerisation" evidence="1">
    <location>
        <begin position="181"/>
        <end position="261"/>
    </location>
</feature>
<evidence type="ECO:0000313" key="2">
    <source>
        <dbReference type="EMBL" id="KDQ59356.1"/>
    </source>
</evidence>
<evidence type="ECO:0000313" key="3">
    <source>
        <dbReference type="Proteomes" id="UP000027265"/>
    </source>
</evidence>
<dbReference type="InterPro" id="IPR012337">
    <property type="entry name" value="RNaseH-like_sf"/>
</dbReference>
<dbReference type="InParanoid" id="A0A067Q9U8"/>
<dbReference type="EMBL" id="KL197716">
    <property type="protein sequence ID" value="KDQ59356.1"/>
    <property type="molecule type" value="Genomic_DNA"/>
</dbReference>
<dbReference type="InterPro" id="IPR008906">
    <property type="entry name" value="HATC_C_dom"/>
</dbReference>
<accession>A0A067Q9U8</accession>
<protein>
    <recommendedName>
        <fullName evidence="1">HAT C-terminal dimerisation domain-containing protein</fullName>
    </recommendedName>
</protein>
<dbReference type="STRING" id="933084.A0A067Q9U8"/>
<reference evidence="3" key="1">
    <citation type="journal article" date="2014" name="Proc. Natl. Acad. Sci. U.S.A.">
        <title>Extensive sampling of basidiomycete genomes demonstrates inadequacy of the white-rot/brown-rot paradigm for wood decay fungi.</title>
        <authorList>
            <person name="Riley R."/>
            <person name="Salamov A.A."/>
            <person name="Brown D.W."/>
            <person name="Nagy L.G."/>
            <person name="Floudas D."/>
            <person name="Held B.W."/>
            <person name="Levasseur A."/>
            <person name="Lombard V."/>
            <person name="Morin E."/>
            <person name="Otillar R."/>
            <person name="Lindquist E.A."/>
            <person name="Sun H."/>
            <person name="LaButti K.M."/>
            <person name="Schmutz J."/>
            <person name="Jabbour D."/>
            <person name="Luo H."/>
            <person name="Baker S.E."/>
            <person name="Pisabarro A.G."/>
            <person name="Walton J.D."/>
            <person name="Blanchette R.A."/>
            <person name="Henrissat B."/>
            <person name="Martin F."/>
            <person name="Cullen D."/>
            <person name="Hibbett D.S."/>
            <person name="Grigoriev I.V."/>
        </authorList>
    </citation>
    <scope>NUCLEOTIDE SEQUENCE [LARGE SCALE GENOMIC DNA]</scope>
    <source>
        <strain evidence="3">MUCL 33604</strain>
    </source>
</reference>
<dbReference type="HOGENOM" id="CLU_009123_4_1_1"/>